<dbReference type="Pfam" id="PF01807">
    <property type="entry name" value="Zn_ribbon_DnaG"/>
    <property type="match status" value="1"/>
</dbReference>
<dbReference type="InterPro" id="IPR036977">
    <property type="entry name" value="DNA_primase_Znf_CHC2"/>
</dbReference>
<feature type="compositionally biased region" description="Basic and acidic residues" evidence="1">
    <location>
        <begin position="106"/>
        <end position="117"/>
    </location>
</feature>
<feature type="region of interest" description="Disordered" evidence="1">
    <location>
        <begin position="101"/>
        <end position="134"/>
    </location>
</feature>
<dbReference type="OrthoDB" id="9803773at2"/>
<keyword evidence="4" id="KW-1185">Reference proteome</keyword>
<accession>A0A4V4HRX7</accession>
<dbReference type="Gene3D" id="3.90.580.10">
    <property type="entry name" value="Zinc finger, CHC2-type domain"/>
    <property type="match status" value="1"/>
</dbReference>
<dbReference type="EMBL" id="STGY01000065">
    <property type="protein sequence ID" value="THV39666.1"/>
    <property type="molecule type" value="Genomic_DNA"/>
</dbReference>
<dbReference type="AlphaFoldDB" id="A0A4V4HRX7"/>
<evidence type="ECO:0000256" key="1">
    <source>
        <dbReference type="SAM" id="MobiDB-lite"/>
    </source>
</evidence>
<evidence type="ECO:0000259" key="2">
    <source>
        <dbReference type="SMART" id="SM00400"/>
    </source>
</evidence>
<dbReference type="GO" id="GO:0003899">
    <property type="term" value="F:DNA-directed RNA polymerase activity"/>
    <property type="evidence" value="ECO:0007669"/>
    <property type="project" value="InterPro"/>
</dbReference>
<comment type="caution">
    <text evidence="3">The sequence shown here is derived from an EMBL/GenBank/DDBJ whole genome shotgun (WGS) entry which is preliminary data.</text>
</comment>
<dbReference type="SUPFAM" id="SSF57783">
    <property type="entry name" value="Zinc beta-ribbon"/>
    <property type="match status" value="1"/>
</dbReference>
<feature type="domain" description="Zinc finger CHC2-type" evidence="2">
    <location>
        <begin position="28"/>
        <end position="84"/>
    </location>
</feature>
<dbReference type="GO" id="GO:0008270">
    <property type="term" value="F:zinc ion binding"/>
    <property type="evidence" value="ECO:0007669"/>
    <property type="project" value="InterPro"/>
</dbReference>
<dbReference type="GO" id="GO:0006260">
    <property type="term" value="P:DNA replication"/>
    <property type="evidence" value="ECO:0007669"/>
    <property type="project" value="InterPro"/>
</dbReference>
<reference evidence="3 4" key="2">
    <citation type="submission" date="2019-05" db="EMBL/GenBank/DDBJ databases">
        <title>Glycomyces buryatensis sp. nov.</title>
        <authorList>
            <person name="Nikitina E."/>
        </authorList>
    </citation>
    <scope>NUCLEOTIDE SEQUENCE [LARGE SCALE GENOMIC DNA]</scope>
    <source>
        <strain evidence="3 4">18</strain>
    </source>
</reference>
<name>A0A4V4HRX7_9ACTN</name>
<dbReference type="InterPro" id="IPR002694">
    <property type="entry name" value="Znf_CHC2"/>
</dbReference>
<reference evidence="4" key="1">
    <citation type="submission" date="2019-04" db="EMBL/GenBank/DDBJ databases">
        <title>Nocardioides xinjiangensis sp. nov.</title>
        <authorList>
            <person name="Liu S."/>
        </authorList>
    </citation>
    <scope>NUCLEOTIDE SEQUENCE [LARGE SCALE GENOMIC DNA]</scope>
    <source>
        <strain evidence="4">18</strain>
    </source>
</reference>
<organism evidence="3 4">
    <name type="scientific">Glycomyces buryatensis</name>
    <dbReference type="NCBI Taxonomy" id="2570927"/>
    <lineage>
        <taxon>Bacteria</taxon>
        <taxon>Bacillati</taxon>
        <taxon>Actinomycetota</taxon>
        <taxon>Actinomycetes</taxon>
        <taxon>Glycomycetales</taxon>
        <taxon>Glycomycetaceae</taxon>
        <taxon>Glycomyces</taxon>
    </lineage>
</organism>
<evidence type="ECO:0000313" key="3">
    <source>
        <dbReference type="EMBL" id="THV39666.1"/>
    </source>
</evidence>
<proteinExistence type="predicted"/>
<protein>
    <recommendedName>
        <fullName evidence="2">Zinc finger CHC2-type domain-containing protein</fullName>
    </recommendedName>
</protein>
<dbReference type="SMART" id="SM00400">
    <property type="entry name" value="ZnF_CHCC"/>
    <property type="match status" value="1"/>
</dbReference>
<gene>
    <name evidence="3" type="ORF">FAB82_17510</name>
</gene>
<dbReference type="Proteomes" id="UP000308760">
    <property type="component" value="Unassembled WGS sequence"/>
</dbReference>
<sequence length="134" mass="14708">MTEPAIYAALRHYYPGWEAPRTVAERWNPCKCPDPSHEDHNPSASVHPGKGAFMCHSCGISGDLISLIRDQEGVNYRDALERAETFAPGISQELRRAGTGLSARRLFGEKAGDHRSGPDQAPGSGVRRRAFPRP</sequence>
<evidence type="ECO:0000313" key="4">
    <source>
        <dbReference type="Proteomes" id="UP000308760"/>
    </source>
</evidence>
<dbReference type="GO" id="GO:0003677">
    <property type="term" value="F:DNA binding"/>
    <property type="evidence" value="ECO:0007669"/>
    <property type="project" value="InterPro"/>
</dbReference>